<keyword evidence="8" id="KW-1185">Reference proteome</keyword>
<evidence type="ECO:0000256" key="2">
    <source>
        <dbReference type="ARBA" id="ARBA00023172"/>
    </source>
</evidence>
<dbReference type="Proteomes" id="UP000251717">
    <property type="component" value="Unassembled WGS sequence"/>
</dbReference>
<sequence length="384" mass="44850">MLSLKSYNIKKIESDIMDNELIEEVHIMKNHSERTERIYKHAVKKYTEFCGKSLTELLEEAEAEEDAGIKWKRRKLKRRLLTFRQYLLDNFSLNTVKAMFTPILVIYRYYEIELFELPPINKKAANTSAPIQFEDLPDKEIIRKAVDVATPTIKPIILFMASSGCARMETLNLTIGDYIEAVSEYTNETNIFDIIADLGNCEGVVPTFHIKRQKTGKHFTTFCSPEATLAINNYLLWRIDSLLDRRRLFKVDPNYFTHGFSLVNERLNLGKVGNYNRFRSHMLRKFHASALYNDGMPMEKVNELQGKAKNQTDTAYFMANPDDLKEEYIQHLPALTMSKEIEKITVKSPEFIKMEKENAEYKKRMDGIDEEIRQLKKEVLMNIK</sequence>
<reference evidence="7 8" key="1">
    <citation type="submission" date="2017-03" db="EMBL/GenBank/DDBJ databases">
        <title>Genome sequence of Methanobrevibacter thaueri.</title>
        <authorList>
            <person name="Poehlein A."/>
            <person name="Seedorf H."/>
            <person name="Daniel R."/>
        </authorList>
    </citation>
    <scope>NUCLEOTIDE SEQUENCE [LARGE SCALE GENOMIC DNA]</scope>
    <source>
        <strain evidence="7 8">DSM 11995</strain>
    </source>
</reference>
<dbReference type="SUPFAM" id="SSF56349">
    <property type="entry name" value="DNA breaking-rejoining enzymes"/>
    <property type="match status" value="1"/>
</dbReference>
<feature type="coiled-coil region" evidence="4">
    <location>
        <begin position="351"/>
        <end position="378"/>
    </location>
</feature>
<dbReference type="InterPro" id="IPR044068">
    <property type="entry name" value="CB"/>
</dbReference>
<evidence type="ECO:0000259" key="6">
    <source>
        <dbReference type="PROSITE" id="PS51900"/>
    </source>
</evidence>
<dbReference type="InterPro" id="IPR011010">
    <property type="entry name" value="DNA_brk_join_enz"/>
</dbReference>
<dbReference type="GO" id="GO:0006310">
    <property type="term" value="P:DNA recombination"/>
    <property type="evidence" value="ECO:0007669"/>
    <property type="project" value="UniProtKB-KW"/>
</dbReference>
<keyword evidence="1 3" id="KW-0238">DNA-binding</keyword>
<dbReference type="InterPro" id="IPR013762">
    <property type="entry name" value="Integrase-like_cat_sf"/>
</dbReference>
<dbReference type="PROSITE" id="PS51900">
    <property type="entry name" value="CB"/>
    <property type="match status" value="1"/>
</dbReference>
<feature type="domain" description="Core-binding (CB)" evidence="6">
    <location>
        <begin position="16"/>
        <end position="111"/>
    </location>
</feature>
<evidence type="ECO:0008006" key="9">
    <source>
        <dbReference type="Google" id="ProtNLM"/>
    </source>
</evidence>
<name>A0A315XJT1_9EURY</name>
<protein>
    <recommendedName>
        <fullName evidence="9">Phage integrase family protein</fullName>
    </recommendedName>
</protein>
<dbReference type="GO" id="GO:0003677">
    <property type="term" value="F:DNA binding"/>
    <property type="evidence" value="ECO:0007669"/>
    <property type="project" value="UniProtKB-UniRule"/>
</dbReference>
<dbReference type="InterPro" id="IPR002104">
    <property type="entry name" value="Integrase_catalytic"/>
</dbReference>
<dbReference type="GO" id="GO:0015074">
    <property type="term" value="P:DNA integration"/>
    <property type="evidence" value="ECO:0007669"/>
    <property type="project" value="InterPro"/>
</dbReference>
<keyword evidence="4" id="KW-0175">Coiled coil</keyword>
<evidence type="ECO:0000313" key="7">
    <source>
        <dbReference type="EMBL" id="PWB85275.1"/>
    </source>
</evidence>
<dbReference type="EMBL" id="MZGS01000028">
    <property type="protein sequence ID" value="PWB85275.1"/>
    <property type="molecule type" value="Genomic_DNA"/>
</dbReference>
<evidence type="ECO:0000256" key="3">
    <source>
        <dbReference type="PROSITE-ProRule" id="PRU01248"/>
    </source>
</evidence>
<evidence type="ECO:0000256" key="4">
    <source>
        <dbReference type="SAM" id="Coils"/>
    </source>
</evidence>
<proteinExistence type="predicted"/>
<evidence type="ECO:0000259" key="5">
    <source>
        <dbReference type="PROSITE" id="PS51898"/>
    </source>
</evidence>
<dbReference type="PROSITE" id="PS51898">
    <property type="entry name" value="TYR_RECOMBINASE"/>
    <property type="match status" value="1"/>
</dbReference>
<gene>
    <name evidence="7" type="ORF">MBBTH_18740</name>
</gene>
<dbReference type="AlphaFoldDB" id="A0A315XJT1"/>
<evidence type="ECO:0000256" key="1">
    <source>
        <dbReference type="ARBA" id="ARBA00023125"/>
    </source>
</evidence>
<comment type="caution">
    <text evidence="7">The sequence shown here is derived from an EMBL/GenBank/DDBJ whole genome shotgun (WGS) entry which is preliminary data.</text>
</comment>
<dbReference type="Gene3D" id="1.10.443.10">
    <property type="entry name" value="Intergrase catalytic core"/>
    <property type="match status" value="1"/>
</dbReference>
<keyword evidence="2" id="KW-0233">DNA recombination</keyword>
<organism evidence="7 8">
    <name type="scientific">Methanobrevibacter thaueri</name>
    <dbReference type="NCBI Taxonomy" id="190975"/>
    <lineage>
        <taxon>Archaea</taxon>
        <taxon>Methanobacteriati</taxon>
        <taxon>Methanobacteriota</taxon>
        <taxon>Methanomada group</taxon>
        <taxon>Methanobacteria</taxon>
        <taxon>Methanobacteriales</taxon>
        <taxon>Methanobacteriaceae</taxon>
        <taxon>Methanobrevibacter</taxon>
    </lineage>
</organism>
<accession>A0A315XJT1</accession>
<evidence type="ECO:0000313" key="8">
    <source>
        <dbReference type="Proteomes" id="UP000251717"/>
    </source>
</evidence>
<feature type="domain" description="Tyr recombinase" evidence="5">
    <location>
        <begin position="129"/>
        <end position="329"/>
    </location>
</feature>